<keyword evidence="2" id="KW-1185">Reference proteome</keyword>
<organism evidence="1 2">
    <name type="scientific">Evansella alkalicola</name>
    <dbReference type="NCBI Taxonomy" id="745819"/>
    <lineage>
        <taxon>Bacteria</taxon>
        <taxon>Bacillati</taxon>
        <taxon>Bacillota</taxon>
        <taxon>Bacilli</taxon>
        <taxon>Bacillales</taxon>
        <taxon>Bacillaceae</taxon>
        <taxon>Evansella</taxon>
    </lineage>
</organism>
<evidence type="ECO:0008006" key="3">
    <source>
        <dbReference type="Google" id="ProtNLM"/>
    </source>
</evidence>
<dbReference type="RefSeq" id="WP_088075826.1">
    <property type="nucleotide sequence ID" value="NZ_JAHQCR010000017.1"/>
</dbReference>
<accession>A0ABS6JPH8</accession>
<gene>
    <name evidence="1" type="ORF">KS407_03305</name>
</gene>
<sequence>MILRTLNKYLAIKKDTRDLYDSYNKLSKEDNKILMKLTLNPSRNKKELDRWGVEAFGPFNYYQSLKKIHDAGLLYLGRIGNKPPAYLLPREIDAVVTEDLLTEEDEQQNHSDSYYFSLSHFFQEFLLQINYYIQGEGNTTFLDENQDQDTKKALSSIVSEIFCNGTSYVSWMVDNSLDNLLESVFLRFVQKYILDEVDYSNFKNMKSWFYGRPITESHFSGFQEQKVIWERIQSCSVFKECKEELGILELINQHGNIEAIHLQSKEWLLPRYNDPAFLYRACIFSEIIGTGQTMHVTLTEKSVQNGKKHATLNDWSNLTKDLSLVQEDKEALWWLGRRPIIKHGTFIFYEIKVPSLLNQLFKEALKMLSEYDIFKVETGVLISSYKIKEWEEFLDSVNFPLKEYTAEDEIDKEQTVTMKFTAIEVPEEWEQINNLPPINFQLMSYRENMKARLIRQSQALKLPVIYENTNGDKQKVEIKTLSFQGEKSIMKTFNGEEVDLLDVKRLAILDPSKELSK</sequence>
<protein>
    <recommendedName>
        <fullName evidence="3">Helicase XPB/Ssl2 N-terminal domain-containing protein</fullName>
    </recommendedName>
</protein>
<name>A0ABS6JPH8_9BACI</name>
<dbReference type="EMBL" id="JAHQCR010000017">
    <property type="protein sequence ID" value="MBU9720469.1"/>
    <property type="molecule type" value="Genomic_DNA"/>
</dbReference>
<dbReference type="Proteomes" id="UP000790580">
    <property type="component" value="Unassembled WGS sequence"/>
</dbReference>
<comment type="caution">
    <text evidence="1">The sequence shown here is derived from an EMBL/GenBank/DDBJ whole genome shotgun (WGS) entry which is preliminary data.</text>
</comment>
<evidence type="ECO:0000313" key="1">
    <source>
        <dbReference type="EMBL" id="MBU9720469.1"/>
    </source>
</evidence>
<reference evidence="1 2" key="1">
    <citation type="submission" date="2021-06" db="EMBL/GenBank/DDBJ databases">
        <title>Bacillus sp. RD4P76, an endophyte from a halophyte.</title>
        <authorList>
            <person name="Sun J.-Q."/>
        </authorList>
    </citation>
    <scope>NUCLEOTIDE SEQUENCE [LARGE SCALE GENOMIC DNA]</scope>
    <source>
        <strain evidence="1 2">JCM 17098</strain>
    </source>
</reference>
<proteinExistence type="predicted"/>
<evidence type="ECO:0000313" key="2">
    <source>
        <dbReference type="Proteomes" id="UP000790580"/>
    </source>
</evidence>